<organism evidence="2">
    <name type="scientific">Serpula lacrymans var. lacrymans (strain S7.9)</name>
    <name type="common">Dry rot fungus</name>
    <dbReference type="NCBI Taxonomy" id="578457"/>
    <lineage>
        <taxon>Eukaryota</taxon>
        <taxon>Fungi</taxon>
        <taxon>Dikarya</taxon>
        <taxon>Basidiomycota</taxon>
        <taxon>Agaricomycotina</taxon>
        <taxon>Agaricomycetes</taxon>
        <taxon>Agaricomycetidae</taxon>
        <taxon>Boletales</taxon>
        <taxon>Coniophorineae</taxon>
        <taxon>Serpulaceae</taxon>
        <taxon>Serpula</taxon>
    </lineage>
</organism>
<proteinExistence type="predicted"/>
<name>F8NJ64_SERL9</name>
<reference evidence="2" key="1">
    <citation type="journal article" date="2011" name="Science">
        <title>The plant cell wall-decomposing machinery underlies the functional diversity of forest fungi.</title>
        <authorList>
            <person name="Eastwood D.C."/>
            <person name="Floudas D."/>
            <person name="Binder M."/>
            <person name="Majcherczyk A."/>
            <person name="Schneider P."/>
            <person name="Aerts A."/>
            <person name="Asiegbu F.O."/>
            <person name="Baker S.E."/>
            <person name="Barry K."/>
            <person name="Bendiksby M."/>
            <person name="Blumentritt M."/>
            <person name="Coutinho P.M."/>
            <person name="Cullen D."/>
            <person name="de Vries R.P."/>
            <person name="Gathman A."/>
            <person name="Goodell B."/>
            <person name="Henrissat B."/>
            <person name="Ihrmark K."/>
            <person name="Kauserud H."/>
            <person name="Kohler A."/>
            <person name="LaButti K."/>
            <person name="Lapidus A."/>
            <person name="Lavin J.L."/>
            <person name="Lee Y.-H."/>
            <person name="Lindquist E."/>
            <person name="Lilly W."/>
            <person name="Lucas S."/>
            <person name="Morin E."/>
            <person name="Murat C."/>
            <person name="Oguiza J.A."/>
            <person name="Park J."/>
            <person name="Pisabarro A.G."/>
            <person name="Riley R."/>
            <person name="Rosling A."/>
            <person name="Salamov A."/>
            <person name="Schmidt O."/>
            <person name="Schmutz J."/>
            <person name="Skrede I."/>
            <person name="Stenlid J."/>
            <person name="Wiebenga A."/>
            <person name="Xie X."/>
            <person name="Kuees U."/>
            <person name="Hibbett D.S."/>
            <person name="Hoffmeister D."/>
            <person name="Hoegberg N."/>
            <person name="Martin F."/>
            <person name="Grigoriev I.V."/>
            <person name="Watkinson S.C."/>
        </authorList>
    </citation>
    <scope>NUCLEOTIDE SEQUENCE [LARGE SCALE GENOMIC DNA]</scope>
    <source>
        <strain evidence="2">S7.9</strain>
    </source>
</reference>
<dbReference type="RefSeq" id="XP_007313790.1">
    <property type="nucleotide sequence ID" value="XM_007313728.1"/>
</dbReference>
<sequence>MSGIASLSHSSSSLDGVLVITTDFLRNCSDGRWRDCTNDGGIRVPVLLVDRLEILKADDDLIFGDIVVAVDSFKL</sequence>
<dbReference type="HOGENOM" id="CLU_2672639_0_0_1"/>
<accession>F8NJ64</accession>
<gene>
    <name evidence="1" type="ORF">SERLADRAFT_457435</name>
</gene>
<protein>
    <submittedName>
        <fullName evidence="1">Uncharacterized protein</fullName>
    </submittedName>
</protein>
<evidence type="ECO:0000313" key="1">
    <source>
        <dbReference type="EMBL" id="EGO29548.1"/>
    </source>
</evidence>
<dbReference type="EMBL" id="GL945429">
    <property type="protein sequence ID" value="EGO29548.1"/>
    <property type="molecule type" value="Genomic_DNA"/>
</dbReference>
<dbReference type="GeneID" id="18817527"/>
<dbReference type="KEGG" id="sla:SERLADRAFT_457435"/>
<dbReference type="Proteomes" id="UP000008064">
    <property type="component" value="Unassembled WGS sequence"/>
</dbReference>
<dbReference type="AlphaFoldDB" id="F8NJ64"/>
<evidence type="ECO:0000313" key="2">
    <source>
        <dbReference type="Proteomes" id="UP000008064"/>
    </source>
</evidence>